<feature type="transmembrane region" description="Helical" evidence="7">
    <location>
        <begin position="194"/>
        <end position="216"/>
    </location>
</feature>
<feature type="transmembrane region" description="Helical" evidence="7">
    <location>
        <begin position="162"/>
        <end position="182"/>
    </location>
</feature>
<protein>
    <recommendedName>
        <fullName evidence="11">Ileal sodium/bile acid cotransporter</fullName>
    </recommendedName>
</protein>
<feature type="chain" id="PRO_5035329080" description="Ileal sodium/bile acid cotransporter" evidence="8">
    <location>
        <begin position="25"/>
        <end position="495"/>
    </location>
</feature>
<dbReference type="GO" id="GO:0015293">
    <property type="term" value="F:symporter activity"/>
    <property type="evidence" value="ECO:0007669"/>
    <property type="project" value="UniProtKB-KW"/>
</dbReference>
<evidence type="ECO:0000256" key="1">
    <source>
        <dbReference type="ARBA" id="ARBA00004141"/>
    </source>
</evidence>
<keyword evidence="6 7" id="KW-0472">Membrane</keyword>
<keyword evidence="5 7" id="KW-1133">Transmembrane helix</keyword>
<feature type="transmembrane region" description="Helical" evidence="7">
    <location>
        <begin position="327"/>
        <end position="345"/>
    </location>
</feature>
<dbReference type="InterPro" id="IPR002657">
    <property type="entry name" value="BilAc:Na_symport/Acr3"/>
</dbReference>
<keyword evidence="3 7" id="KW-0812">Transmembrane</keyword>
<evidence type="ECO:0000313" key="10">
    <source>
        <dbReference type="Proteomes" id="UP000789390"/>
    </source>
</evidence>
<evidence type="ECO:0000256" key="3">
    <source>
        <dbReference type="ARBA" id="ARBA00022692"/>
    </source>
</evidence>
<dbReference type="OrthoDB" id="203097at2759"/>
<dbReference type="AlphaFoldDB" id="A0A8J2RW43"/>
<dbReference type="EMBL" id="CAKKLH010000277">
    <property type="protein sequence ID" value="CAH0107524.1"/>
    <property type="molecule type" value="Genomic_DNA"/>
</dbReference>
<reference evidence="9" key="1">
    <citation type="submission" date="2021-11" db="EMBL/GenBank/DDBJ databases">
        <authorList>
            <person name="Schell T."/>
        </authorList>
    </citation>
    <scope>NUCLEOTIDE SEQUENCE</scope>
    <source>
        <strain evidence="9">M5</strain>
    </source>
</reference>
<keyword evidence="4" id="KW-0813">Transport</keyword>
<dbReference type="PANTHER" id="PTHR10361:SF28">
    <property type="entry name" value="P3 PROTEIN-RELATED"/>
    <property type="match status" value="1"/>
</dbReference>
<dbReference type="InterPro" id="IPR004710">
    <property type="entry name" value="Bilac:Na_transpt"/>
</dbReference>
<name>A0A8J2RW43_9CRUS</name>
<organism evidence="9 10">
    <name type="scientific">Daphnia galeata</name>
    <dbReference type="NCBI Taxonomy" id="27404"/>
    <lineage>
        <taxon>Eukaryota</taxon>
        <taxon>Metazoa</taxon>
        <taxon>Ecdysozoa</taxon>
        <taxon>Arthropoda</taxon>
        <taxon>Crustacea</taxon>
        <taxon>Branchiopoda</taxon>
        <taxon>Diplostraca</taxon>
        <taxon>Cladocera</taxon>
        <taxon>Anomopoda</taxon>
        <taxon>Daphniidae</taxon>
        <taxon>Daphnia</taxon>
    </lineage>
</organism>
<evidence type="ECO:0000256" key="4">
    <source>
        <dbReference type="ARBA" id="ARBA00022847"/>
    </source>
</evidence>
<comment type="similarity">
    <text evidence="2">Belongs to the bile acid:sodium symporter (BASS) (TC 2.A.28) family.</text>
</comment>
<evidence type="ECO:0000256" key="8">
    <source>
        <dbReference type="SAM" id="SignalP"/>
    </source>
</evidence>
<evidence type="ECO:0000313" key="9">
    <source>
        <dbReference type="EMBL" id="CAH0107524.1"/>
    </source>
</evidence>
<feature type="signal peptide" evidence="8">
    <location>
        <begin position="1"/>
        <end position="24"/>
    </location>
</feature>
<dbReference type="PANTHER" id="PTHR10361">
    <property type="entry name" value="SODIUM-BILE ACID COTRANSPORTER"/>
    <property type="match status" value="1"/>
</dbReference>
<comment type="subcellular location">
    <subcellularLocation>
        <location evidence="1">Membrane</location>
        <topology evidence="1">Multi-pass membrane protein</topology>
    </subcellularLocation>
</comment>
<proteinExistence type="inferred from homology"/>
<dbReference type="Gene3D" id="1.20.1530.20">
    <property type="match status" value="1"/>
</dbReference>
<feature type="transmembrane region" description="Helical" evidence="7">
    <location>
        <begin position="295"/>
        <end position="315"/>
    </location>
</feature>
<dbReference type="Proteomes" id="UP000789390">
    <property type="component" value="Unassembled WGS sequence"/>
</dbReference>
<feature type="transmembrane region" description="Helical" evidence="7">
    <location>
        <begin position="419"/>
        <end position="438"/>
    </location>
</feature>
<evidence type="ECO:0000256" key="6">
    <source>
        <dbReference type="ARBA" id="ARBA00023136"/>
    </source>
</evidence>
<evidence type="ECO:0000256" key="7">
    <source>
        <dbReference type="SAM" id="Phobius"/>
    </source>
</evidence>
<gene>
    <name evidence="9" type="ORF">DGAL_LOCUS10829</name>
</gene>
<feature type="transmembrane region" description="Helical" evidence="7">
    <location>
        <begin position="228"/>
        <end position="249"/>
    </location>
</feature>
<keyword evidence="4" id="KW-0769">Symport</keyword>
<sequence length="495" mass="54016">MCPLWPLHIILLYVLCVAPLLLMAQHVHVHATSHEPPKHLNVAFGPEMSEKITEGETKTIEFHLANMQDFDDRGFLEVEVKSIYPEIASVQYVGNSNDFSPNTNWTGSFNLTAKFLGYSQVVVRLWGNISNTNEQVTGKELVAQSQLGKISVVRHPRAIDKAFIYTIAILVSVAFINMGCMLDLEIVKATLKKPIGPVIGFCCQYIFMPMCAFGLAKFFLADSIALQLGLFVTGCSPGGGGSNLWTYILGGNLHLSITMTFLSTLAAFAMMPFWTMTLGRFIYADGHIVVPYRNIATLAGGLVIPLMIGLAIRRFLPKVACFLARTLKPLAGIFVCVIAGFGIYTNLYMFKLLDTNVFLSSTCLVFFGYAFGGTIATIMRQSWSDALTIAVETGIQNTGIAIFILRVTLEQPEADINTVVPVAVAIMTPIPLVIVWVLQKCVLSRYGICVDKNSVHNTCPVTGLESGQQHNGSDSDEKFLSNNSDMLANAAGTAS</sequence>
<accession>A0A8J2RW43</accession>
<dbReference type="Pfam" id="PF01758">
    <property type="entry name" value="SBF"/>
    <property type="match status" value="1"/>
</dbReference>
<evidence type="ECO:0008006" key="11">
    <source>
        <dbReference type="Google" id="ProtNLM"/>
    </source>
</evidence>
<comment type="caution">
    <text evidence="9">The sequence shown here is derived from an EMBL/GenBank/DDBJ whole genome shotgun (WGS) entry which is preliminary data.</text>
</comment>
<evidence type="ECO:0000256" key="2">
    <source>
        <dbReference type="ARBA" id="ARBA00006528"/>
    </source>
</evidence>
<keyword evidence="8" id="KW-0732">Signal</keyword>
<feature type="transmembrane region" description="Helical" evidence="7">
    <location>
        <begin position="357"/>
        <end position="379"/>
    </location>
</feature>
<keyword evidence="10" id="KW-1185">Reference proteome</keyword>
<feature type="transmembrane region" description="Helical" evidence="7">
    <location>
        <begin position="261"/>
        <end position="283"/>
    </location>
</feature>
<evidence type="ECO:0000256" key="5">
    <source>
        <dbReference type="ARBA" id="ARBA00022989"/>
    </source>
</evidence>
<dbReference type="InterPro" id="IPR038770">
    <property type="entry name" value="Na+/solute_symporter_sf"/>
</dbReference>
<dbReference type="GO" id="GO:0016020">
    <property type="term" value="C:membrane"/>
    <property type="evidence" value="ECO:0007669"/>
    <property type="project" value="UniProtKB-SubCell"/>
</dbReference>